<accession>A0A328CXV7</accession>
<dbReference type="PANTHER" id="PTHR31639:SF310">
    <property type="entry name" value="F-BOX DOMAIN-CONTAINING PROTEIN"/>
    <property type="match status" value="1"/>
</dbReference>
<proteinExistence type="predicted"/>
<dbReference type="SUPFAM" id="SSF52047">
    <property type="entry name" value="RNI-like"/>
    <property type="match status" value="1"/>
</dbReference>
<dbReference type="InterPro" id="IPR036047">
    <property type="entry name" value="F-box-like_dom_sf"/>
</dbReference>
<name>A0A328CXV7_9ASTE</name>
<dbReference type="InterPro" id="IPR032675">
    <property type="entry name" value="LRR_dom_sf"/>
</dbReference>
<dbReference type="PANTHER" id="PTHR31639">
    <property type="entry name" value="F-BOX PROTEIN-LIKE"/>
    <property type="match status" value="1"/>
</dbReference>
<gene>
    <name evidence="2" type="ORF">DM860_002285</name>
</gene>
<protein>
    <recommendedName>
        <fullName evidence="1">FBD domain-containing protein</fullName>
    </recommendedName>
</protein>
<dbReference type="Pfam" id="PF00646">
    <property type="entry name" value="F-box"/>
    <property type="match status" value="1"/>
</dbReference>
<dbReference type="Proteomes" id="UP000249390">
    <property type="component" value="Unassembled WGS sequence"/>
</dbReference>
<keyword evidence="3" id="KW-1185">Reference proteome</keyword>
<feature type="domain" description="FBD" evidence="1">
    <location>
        <begin position="415"/>
        <end position="487"/>
    </location>
</feature>
<dbReference type="InterPro" id="IPR055411">
    <property type="entry name" value="LRR_FXL15/At3g58940/PEG3-like"/>
</dbReference>
<dbReference type="AlphaFoldDB" id="A0A328CXV7"/>
<dbReference type="InterPro" id="IPR006566">
    <property type="entry name" value="FBD"/>
</dbReference>
<organism evidence="2 3">
    <name type="scientific">Cuscuta australis</name>
    <dbReference type="NCBI Taxonomy" id="267555"/>
    <lineage>
        <taxon>Eukaryota</taxon>
        <taxon>Viridiplantae</taxon>
        <taxon>Streptophyta</taxon>
        <taxon>Embryophyta</taxon>
        <taxon>Tracheophyta</taxon>
        <taxon>Spermatophyta</taxon>
        <taxon>Magnoliopsida</taxon>
        <taxon>eudicotyledons</taxon>
        <taxon>Gunneridae</taxon>
        <taxon>Pentapetalae</taxon>
        <taxon>asterids</taxon>
        <taxon>lamiids</taxon>
        <taxon>Solanales</taxon>
        <taxon>Convolvulaceae</taxon>
        <taxon>Cuscuteae</taxon>
        <taxon>Cuscuta</taxon>
        <taxon>Cuscuta subgen. Grammica</taxon>
        <taxon>Cuscuta sect. Cleistogrammica</taxon>
    </lineage>
</organism>
<dbReference type="InterPro" id="IPR001810">
    <property type="entry name" value="F-box_dom"/>
</dbReference>
<dbReference type="SUPFAM" id="SSF81383">
    <property type="entry name" value="F-box domain"/>
    <property type="match status" value="1"/>
</dbReference>
<evidence type="ECO:0000313" key="3">
    <source>
        <dbReference type="Proteomes" id="UP000249390"/>
    </source>
</evidence>
<evidence type="ECO:0000259" key="1">
    <source>
        <dbReference type="SMART" id="SM00579"/>
    </source>
</evidence>
<dbReference type="EMBL" id="NQVE01000209">
    <property type="protein sequence ID" value="RAL38307.1"/>
    <property type="molecule type" value="Genomic_DNA"/>
</dbReference>
<dbReference type="SMART" id="SM00579">
    <property type="entry name" value="FBD"/>
    <property type="match status" value="1"/>
</dbReference>
<dbReference type="Pfam" id="PF24758">
    <property type="entry name" value="LRR_At5g56370"/>
    <property type="match status" value="1"/>
</dbReference>
<dbReference type="Gene3D" id="3.80.10.10">
    <property type="entry name" value="Ribonuclease Inhibitor"/>
    <property type="match status" value="1"/>
</dbReference>
<comment type="caution">
    <text evidence="2">The sequence shown here is derived from an EMBL/GenBank/DDBJ whole genome shotgun (WGS) entry which is preliminary data.</text>
</comment>
<reference evidence="2 3" key="1">
    <citation type="submission" date="2018-06" db="EMBL/GenBank/DDBJ databases">
        <title>The Genome of Cuscuta australis (Dodder) Provides Insight into the Evolution of Plant Parasitism.</title>
        <authorList>
            <person name="Liu H."/>
        </authorList>
    </citation>
    <scope>NUCLEOTIDE SEQUENCE [LARGE SCALE GENOMIC DNA]</scope>
    <source>
        <strain evidence="3">cv. Yunnan</strain>
        <tissue evidence="2">Vines</tissue>
    </source>
</reference>
<sequence>MCYLMHLSVVDLIRFKNLGVYWKQPLYFQRMANDKNYHHDIISHLPDCLKESILICLPLRDAVRTSALSRNWRFAWTRLPHLKLDRTLWPGSFARKDLALCTYLRRILNVLLSHEGPITELTFSCPRLQVCPEIDKILFMLSKRNDIEKLTLNIGSDQYKLHSLFFRFQKVKHVKLYSCSIHPPSGFIGFTQLLTLTMWGVAIGSEQLVGLVARCPLLEKLKLKISHAYETLEIQAPKLKRFIFQSRIKSVSFKNSLLLEEFVIAHYSPPHDTEQEESPSLEKYIFFELISSLPQLRRLCFDSCFMEVWKLVFRRFLLTRPNFLMLISKLTFGFRLKSVTAGGIPTRPSFTLVHLNKLELEHFCLYSYAEISCLLCLIRISPNLRQITMTIWTDDSESALANPAFKLVGAEEYNDIKLDQLRVVDLACFTGSRNQMELVKFLLIKSPGLKKIELLTDVDILLERRYAILQELTQFHRASPTAEIVYR</sequence>
<evidence type="ECO:0000313" key="2">
    <source>
        <dbReference type="EMBL" id="RAL38307.1"/>
    </source>
</evidence>